<feature type="chain" id="PRO_5035189514" evidence="4">
    <location>
        <begin position="22"/>
        <end position="1014"/>
    </location>
</feature>
<dbReference type="InterPro" id="IPR002048">
    <property type="entry name" value="EF_hand_dom"/>
</dbReference>
<keyword evidence="6" id="KW-0645">Protease</keyword>
<organism evidence="6 7">
    <name type="scientific">Acanthopleuribacter pedis</name>
    <dbReference type="NCBI Taxonomy" id="442870"/>
    <lineage>
        <taxon>Bacteria</taxon>
        <taxon>Pseudomonadati</taxon>
        <taxon>Acidobacteriota</taxon>
        <taxon>Holophagae</taxon>
        <taxon>Acanthopleuribacterales</taxon>
        <taxon>Acanthopleuribacteraceae</taxon>
        <taxon>Acanthopleuribacter</taxon>
    </lineage>
</organism>
<comment type="caution">
    <text evidence="6">The sequence shown here is derived from an EMBL/GenBank/DDBJ whole genome shotgun (WGS) entry which is preliminary data.</text>
</comment>
<dbReference type="Gene3D" id="2.60.40.1120">
    <property type="entry name" value="Carboxypeptidase-like, regulatory domain"/>
    <property type="match status" value="1"/>
</dbReference>
<evidence type="ECO:0000313" key="7">
    <source>
        <dbReference type="Proteomes" id="UP000664417"/>
    </source>
</evidence>
<keyword evidence="7" id="KW-1185">Reference proteome</keyword>
<evidence type="ECO:0000256" key="3">
    <source>
        <dbReference type="ARBA" id="ARBA00023237"/>
    </source>
</evidence>
<evidence type="ECO:0000256" key="4">
    <source>
        <dbReference type="SAM" id="SignalP"/>
    </source>
</evidence>
<dbReference type="Pfam" id="PF13620">
    <property type="entry name" value="CarboxypepD_reg"/>
    <property type="match status" value="1"/>
</dbReference>
<dbReference type="Gene3D" id="2.40.170.20">
    <property type="entry name" value="TonB-dependent receptor, beta-barrel domain"/>
    <property type="match status" value="1"/>
</dbReference>
<comment type="subcellular location">
    <subcellularLocation>
        <location evidence="1">Cell outer membrane</location>
    </subcellularLocation>
</comment>
<dbReference type="SUPFAM" id="SSF49464">
    <property type="entry name" value="Carboxypeptidase regulatory domain-like"/>
    <property type="match status" value="1"/>
</dbReference>
<evidence type="ECO:0000256" key="2">
    <source>
        <dbReference type="ARBA" id="ARBA00023136"/>
    </source>
</evidence>
<dbReference type="Pfam" id="PF25183">
    <property type="entry name" value="OMP_b-brl_4"/>
    <property type="match status" value="2"/>
</dbReference>
<evidence type="ECO:0000259" key="5">
    <source>
        <dbReference type="PROSITE" id="PS50222"/>
    </source>
</evidence>
<feature type="signal peptide" evidence="4">
    <location>
        <begin position="1"/>
        <end position="21"/>
    </location>
</feature>
<protein>
    <submittedName>
        <fullName evidence="6">Carboxypeptidase regulatory-like domain-containing protein</fullName>
    </submittedName>
</protein>
<dbReference type="InterPro" id="IPR057601">
    <property type="entry name" value="Oar-like_b-barrel"/>
</dbReference>
<dbReference type="GO" id="GO:0005509">
    <property type="term" value="F:calcium ion binding"/>
    <property type="evidence" value="ECO:0007669"/>
    <property type="project" value="InterPro"/>
</dbReference>
<keyword evidence="6" id="KW-0121">Carboxypeptidase</keyword>
<sequence length="1014" mass="112187">MKRLLLHGVCALALLALPLFAQTTGSIKVTVKDKSGSPLPGAVVLAESPDFIAKRSATTREDGSATLVALDPAVYDVTVTMTGFQTAKNKNVQVNSGEVASLRFNLAVESVEEELVVISEAPVVDVTQALTSQNITLELTESLPTGRSYQSYLQLVPGVLPDDFSSTGGGNPASRSGLAYRDIGGEVGDSRDNFYYIEGINVTDPVTGTFGANLNTEIIQEQKVITGGVPAEFVGAPGLVSNVITKSGGNEFTGSLNYYHQDDSLVGDNDNRGDENFSTFDTAFTLGGPVIRDKMWFFASYRLIEREDDVVTEDTGDFLRTVTRDDKQFFGKLTWQATNADKFTLSVFTDPTERDGSTDRTVTNARNRSRDSGGDRFILNYQHVFSNSVLEASYSKHNGEVSDFSAGRDPSNEVIFLGGNDAVNGVDINVANTLFDQQLGAFGEDIIDERDNDSFSLSYEIFVDSPFGNHTLKIGAEFEEHNNYRDRSFIGGSEYTSIDSRNLAALQTAGIPLTAGAISDLSWTDTQFDVYNTSDFNGLINTINARSDRESFYALMDTDGDGVITPEEAASAIVFSSTAGNPNGMINYDRTFQSEDGAQETKSEGTTFYIQDTWDVKDFHFNIGIRAERWEHFATTGQEIYTFDWEIAPRLSATWDINGEGRQKVSAYYGRYYDPIRNNMTNFAGSLSGRVREEQVFINDEWLTYRTRGGPQVQDAFFAPTTETPYTDEFTLGYALDFGNNMSLEVNLIKRQVRDILEDYDLSLYAIDTEGNTAYPGPIDDPDTLFLGLDYFGYDENPGSNFVIATLAGGKRDYEGMEVIFRKRFSNGWQVLSSYNRNDMEGNTNSDSNADFQGDVIWLDPRSPNQFGRQPGLIENLFKAAASYEWDNGLQVGGSFRWNSGIYTSRTRLASRRHLPVLADEETTYAGITRRWLEEGAVGAVKNPSFSTLDLRAQYRRDFGLITAEFFLDVFNALDDQDAILLQDLVAGQGATGFGDAKLFQNPRRFYLGMRALF</sequence>
<proteinExistence type="predicted"/>
<evidence type="ECO:0000256" key="1">
    <source>
        <dbReference type="ARBA" id="ARBA00004442"/>
    </source>
</evidence>
<keyword evidence="6" id="KW-0378">Hydrolase</keyword>
<gene>
    <name evidence="6" type="ORF">J3U88_14530</name>
</gene>
<dbReference type="PROSITE" id="PS50222">
    <property type="entry name" value="EF_HAND_2"/>
    <property type="match status" value="1"/>
</dbReference>
<dbReference type="InterPro" id="IPR008969">
    <property type="entry name" value="CarboxyPept-like_regulatory"/>
</dbReference>
<dbReference type="RefSeq" id="WP_207859593.1">
    <property type="nucleotide sequence ID" value="NZ_JAFREP010000013.1"/>
</dbReference>
<feature type="domain" description="EF-hand" evidence="5">
    <location>
        <begin position="544"/>
        <end position="579"/>
    </location>
</feature>
<evidence type="ECO:0000313" key="6">
    <source>
        <dbReference type="EMBL" id="MBO1319688.1"/>
    </source>
</evidence>
<name>A0A8J7QK64_9BACT</name>
<dbReference type="SUPFAM" id="SSF56935">
    <property type="entry name" value="Porins"/>
    <property type="match status" value="1"/>
</dbReference>
<dbReference type="GO" id="GO:0009279">
    <property type="term" value="C:cell outer membrane"/>
    <property type="evidence" value="ECO:0007669"/>
    <property type="project" value="UniProtKB-SubCell"/>
</dbReference>
<reference evidence="6" key="1">
    <citation type="submission" date="2021-03" db="EMBL/GenBank/DDBJ databases">
        <authorList>
            <person name="Wang G."/>
        </authorList>
    </citation>
    <scope>NUCLEOTIDE SEQUENCE</scope>
    <source>
        <strain evidence="6">KCTC 12899</strain>
    </source>
</reference>
<keyword evidence="2" id="KW-0472">Membrane</keyword>
<dbReference type="Proteomes" id="UP000664417">
    <property type="component" value="Unassembled WGS sequence"/>
</dbReference>
<keyword evidence="4" id="KW-0732">Signal</keyword>
<dbReference type="EMBL" id="JAFREP010000013">
    <property type="protein sequence ID" value="MBO1319688.1"/>
    <property type="molecule type" value="Genomic_DNA"/>
</dbReference>
<dbReference type="GO" id="GO:0004180">
    <property type="term" value="F:carboxypeptidase activity"/>
    <property type="evidence" value="ECO:0007669"/>
    <property type="project" value="UniProtKB-KW"/>
</dbReference>
<accession>A0A8J7QK64</accession>
<keyword evidence="3" id="KW-0998">Cell outer membrane</keyword>
<dbReference type="AlphaFoldDB" id="A0A8J7QK64"/>
<dbReference type="InterPro" id="IPR036942">
    <property type="entry name" value="Beta-barrel_TonB_sf"/>
</dbReference>